<protein>
    <submittedName>
        <fullName evidence="2">Uncharacterized protein</fullName>
    </submittedName>
</protein>
<dbReference type="EMBL" id="QUTG01002258">
    <property type="protein sequence ID" value="RHY97025.1"/>
    <property type="molecule type" value="Genomic_DNA"/>
</dbReference>
<proteinExistence type="predicted"/>
<evidence type="ECO:0000313" key="3">
    <source>
        <dbReference type="Proteomes" id="UP000285712"/>
    </source>
</evidence>
<feature type="non-terminal residue" evidence="2">
    <location>
        <position position="1"/>
    </location>
</feature>
<reference evidence="2 3" key="1">
    <citation type="submission" date="2018-08" db="EMBL/GenBank/DDBJ databases">
        <title>Aphanomyces genome sequencing and annotation.</title>
        <authorList>
            <person name="Minardi D."/>
            <person name="Oidtmann B."/>
            <person name="Van Der Giezen M."/>
            <person name="Studholme D.J."/>
        </authorList>
    </citation>
    <scope>NUCLEOTIDE SEQUENCE [LARGE SCALE GENOMIC DNA]</scope>
    <source>
        <strain evidence="2 3">Sv</strain>
    </source>
</reference>
<evidence type="ECO:0000313" key="2">
    <source>
        <dbReference type="EMBL" id="RHY97025.1"/>
    </source>
</evidence>
<accession>A0A3R6XD34</accession>
<name>A0A3R6XD34_APHAT</name>
<gene>
    <name evidence="2" type="ORF">DYB35_006013</name>
</gene>
<dbReference type="VEuPathDB" id="FungiDB:H257_10603"/>
<evidence type="ECO:0000256" key="1">
    <source>
        <dbReference type="SAM" id="MobiDB-lite"/>
    </source>
</evidence>
<comment type="caution">
    <text evidence="2">The sequence shown here is derived from an EMBL/GenBank/DDBJ whole genome shotgun (WGS) entry which is preliminary data.</text>
</comment>
<dbReference type="Proteomes" id="UP000285712">
    <property type="component" value="Unassembled WGS sequence"/>
</dbReference>
<feature type="region of interest" description="Disordered" evidence="1">
    <location>
        <begin position="919"/>
        <end position="992"/>
    </location>
</feature>
<dbReference type="AlphaFoldDB" id="A0A3R6XD34"/>
<feature type="compositionally biased region" description="Polar residues" evidence="1">
    <location>
        <begin position="955"/>
        <end position="966"/>
    </location>
</feature>
<sequence>NRHTPMLSSTGHSLLSEALSPSGRQVLNEFIEASAGTRSSTKASPVNYTFQTLPLLTEVTCHSRHIVDVLRLTVSLHGSVIVSKVYPRKQPSALTSPKSSAASFPSSIDMDNLGLIRPDDTLVSINLRPVDDIDDALNWLAGLPLPLTLVNTLGEYTLDDLRRHAEHNRSRLLTRHVPADVAQMLHMMIELTNSGGSYRMLKDFIADADEFFLPTSLSSSSLTTSFDTVSRYIHQMHAVMAADDTNKRKQWAEDKQVRGKRLESMQKQLRLLETKLTAQAKAATTSTKVSQEYVDLRTLVDQLRLDIDQSKQMHYLPSCEGFTLRFGTAGVYVGVGYVDIHHTICSGLKIRAMNFKVYSEGRYMLVPTFHVDEMNIQVHFSADIPLVYDAVGGWRVQPDALQLNFSSLKYYERQTQSNVHGNAHDSVMKTFLNRIIPSVVQDAIPSILCPEVGALLVDGRAKVRLSGDLHVEGRNLAVFDAPLGAASTRLGSGQEEEEGAAEARELVGCSVAQGDLLFKLYKQFVQVSATTSTKSKSNSSNTQLPHLAIRDLVEYGVRLRHAPAVRALLTACWQLAIHLLTPDDEESDYGGEPLDFAKLMANVAQMETYPVDISLGLHSTNIRLDLCEVAAAAYTAMDRILRQNLAKAKPAKAVDIELELSALEATYNQVNVWLSTVASRVDELVVMVNGGLPAGFDSKFSFEATDLSCKGPWQASFDIPLTPPPSSSSSLSPAKNMPTNTAARTAISHDNGELVVSYFVPDMEGGESELQVRVQEAAFRVLLEVPPPNDDDSVVSTNNIQAMELKMDTTAAPSVSLSMGEFAKCAISCKRVALCSPMMALMATLVGHGWIEPVLLLDYLKSPFFAFSLRFFTSIQVTPEQMYWTLNSASLSDTAVSFVTHRLCVSQLLRDLNAKSTTDAESMGRNLVDASSSHRGTHHPVTGRGGRGVQQQQQSAATMNRSQSSVVAMPGKDNGHRPGLARQDTFLGDRDPRRHNMFELNEQDEPMQEPAVVDSSMAIRAAEGASDDDLYSF</sequence>
<organism evidence="2 3">
    <name type="scientific">Aphanomyces astaci</name>
    <name type="common">Crayfish plague agent</name>
    <dbReference type="NCBI Taxonomy" id="112090"/>
    <lineage>
        <taxon>Eukaryota</taxon>
        <taxon>Sar</taxon>
        <taxon>Stramenopiles</taxon>
        <taxon>Oomycota</taxon>
        <taxon>Saprolegniomycetes</taxon>
        <taxon>Saprolegniales</taxon>
        <taxon>Verrucalvaceae</taxon>
        <taxon>Aphanomyces</taxon>
    </lineage>
</organism>